<dbReference type="EMBL" id="HBEK01015299">
    <property type="protein sequence ID" value="CAD8398323.1"/>
    <property type="molecule type" value="Transcribed_RNA"/>
</dbReference>
<evidence type="ECO:0000256" key="1">
    <source>
        <dbReference type="SAM" id="Phobius"/>
    </source>
</evidence>
<gene>
    <name evidence="2" type="ORF">RMAR0315_LOCUS8314</name>
</gene>
<keyword evidence="1" id="KW-1133">Transmembrane helix</keyword>
<sequence>MMGGDATAFAFNQVALGASAAIGIYLLVDEMVLRKKTSTNERSCGSCRGTGYIDCFCTKWDFSAVSSTRLEHREGCGNCRGSLKEKCPSCNGKGGLPVELKPAMIRKRVDDSTPLSFVKVPRSLQMPMFRLAKFSLSQ</sequence>
<evidence type="ECO:0000313" key="2">
    <source>
        <dbReference type="EMBL" id="CAD8398323.1"/>
    </source>
</evidence>
<organism evidence="2">
    <name type="scientific">Rhodosorus marinus</name>
    <dbReference type="NCBI Taxonomy" id="101924"/>
    <lineage>
        <taxon>Eukaryota</taxon>
        <taxon>Rhodophyta</taxon>
        <taxon>Stylonematophyceae</taxon>
        <taxon>Stylonematales</taxon>
        <taxon>Stylonemataceae</taxon>
        <taxon>Rhodosorus</taxon>
    </lineage>
</organism>
<feature type="transmembrane region" description="Helical" evidence="1">
    <location>
        <begin position="6"/>
        <end position="28"/>
    </location>
</feature>
<keyword evidence="1" id="KW-0472">Membrane</keyword>
<reference evidence="2" key="1">
    <citation type="submission" date="2021-01" db="EMBL/GenBank/DDBJ databases">
        <authorList>
            <person name="Corre E."/>
            <person name="Pelletier E."/>
            <person name="Niang G."/>
            <person name="Scheremetjew M."/>
            <person name="Finn R."/>
            <person name="Kale V."/>
            <person name="Holt S."/>
            <person name="Cochrane G."/>
            <person name="Meng A."/>
            <person name="Brown T."/>
            <person name="Cohen L."/>
        </authorList>
    </citation>
    <scope>NUCLEOTIDE SEQUENCE</scope>
    <source>
        <strain evidence="2">UTEX LB 2760</strain>
    </source>
</reference>
<dbReference type="PANTHER" id="PTHR34687:SF1">
    <property type="entry name" value="CHAPERONE PROTEIN DNAJ-LIKE PROTEIN"/>
    <property type="match status" value="1"/>
</dbReference>
<proteinExistence type="predicted"/>
<name>A0A7S0BMB7_9RHOD</name>
<accession>A0A7S0BMB7</accession>
<keyword evidence="1" id="KW-0812">Transmembrane</keyword>
<protein>
    <submittedName>
        <fullName evidence="2">Uncharacterized protein</fullName>
    </submittedName>
</protein>
<dbReference type="AlphaFoldDB" id="A0A7S0BMB7"/>
<dbReference type="PANTHER" id="PTHR34687">
    <property type="entry name" value="CHAPERONE PROTEIN DNAJ-LIKE PROTEIN"/>
    <property type="match status" value="1"/>
</dbReference>